<comment type="caution">
    <text evidence="2">The sequence shown here is derived from an EMBL/GenBank/DDBJ whole genome shotgun (WGS) entry which is preliminary data.</text>
</comment>
<dbReference type="Proteomes" id="UP000814176">
    <property type="component" value="Unassembled WGS sequence"/>
</dbReference>
<accession>A0ABQ8KVD1</accession>
<keyword evidence="3" id="KW-1185">Reference proteome</keyword>
<feature type="signal peptide" evidence="1">
    <location>
        <begin position="1"/>
        <end position="17"/>
    </location>
</feature>
<feature type="non-terminal residue" evidence="2">
    <location>
        <position position="103"/>
    </location>
</feature>
<evidence type="ECO:0000256" key="1">
    <source>
        <dbReference type="SAM" id="SignalP"/>
    </source>
</evidence>
<dbReference type="EMBL" id="JADCUA010000003">
    <property type="protein sequence ID" value="KAH9842036.1"/>
    <property type="molecule type" value="Genomic_DNA"/>
</dbReference>
<dbReference type="GeneID" id="72000626"/>
<reference evidence="2 3" key="1">
    <citation type="journal article" date="2021" name="Environ. Microbiol.">
        <title>Gene family expansions and transcriptome signatures uncover fungal adaptations to wood decay.</title>
        <authorList>
            <person name="Hage H."/>
            <person name="Miyauchi S."/>
            <person name="Viragh M."/>
            <person name="Drula E."/>
            <person name="Min B."/>
            <person name="Chaduli D."/>
            <person name="Navarro D."/>
            <person name="Favel A."/>
            <person name="Norest M."/>
            <person name="Lesage-Meessen L."/>
            <person name="Balint B."/>
            <person name="Merenyi Z."/>
            <person name="de Eugenio L."/>
            <person name="Morin E."/>
            <person name="Martinez A.T."/>
            <person name="Baldrian P."/>
            <person name="Stursova M."/>
            <person name="Martinez M.J."/>
            <person name="Novotny C."/>
            <person name="Magnuson J.K."/>
            <person name="Spatafora J.W."/>
            <person name="Maurice S."/>
            <person name="Pangilinan J."/>
            <person name="Andreopoulos W."/>
            <person name="LaButti K."/>
            <person name="Hundley H."/>
            <person name="Na H."/>
            <person name="Kuo A."/>
            <person name="Barry K."/>
            <person name="Lipzen A."/>
            <person name="Henrissat B."/>
            <person name="Riley R."/>
            <person name="Ahrendt S."/>
            <person name="Nagy L.G."/>
            <person name="Grigoriev I.V."/>
            <person name="Martin F."/>
            <person name="Rosso M.N."/>
        </authorList>
    </citation>
    <scope>NUCLEOTIDE SEQUENCE [LARGE SCALE GENOMIC DNA]</scope>
    <source>
        <strain evidence="2 3">CIRM-BRFM 1785</strain>
    </source>
</reference>
<name>A0ABQ8KVD1_9APHY</name>
<organism evidence="2 3">
    <name type="scientific">Rhodofomes roseus</name>
    <dbReference type="NCBI Taxonomy" id="34475"/>
    <lineage>
        <taxon>Eukaryota</taxon>
        <taxon>Fungi</taxon>
        <taxon>Dikarya</taxon>
        <taxon>Basidiomycota</taxon>
        <taxon>Agaricomycotina</taxon>
        <taxon>Agaricomycetes</taxon>
        <taxon>Polyporales</taxon>
        <taxon>Rhodofomes</taxon>
    </lineage>
</organism>
<dbReference type="RefSeq" id="XP_047783335.1">
    <property type="nucleotide sequence ID" value="XM_047919894.1"/>
</dbReference>
<gene>
    <name evidence="2" type="ORF">C8Q71DRAFT_694164</name>
</gene>
<keyword evidence="1" id="KW-0732">Signal</keyword>
<sequence>YMVLTLMLLCGVSRRHCNWVLDIIRFAFDLLQAKLGLVTQIPNDIRTLLRRFDLDPEVKAYICCPECFCLYPDNKKCPDRCTHKAYEDAPLCHAELFETRALK</sequence>
<feature type="non-terminal residue" evidence="2">
    <location>
        <position position="1"/>
    </location>
</feature>
<evidence type="ECO:0000313" key="2">
    <source>
        <dbReference type="EMBL" id="KAH9842036.1"/>
    </source>
</evidence>
<proteinExistence type="predicted"/>
<feature type="chain" id="PRO_5045949297" description="Polyprotein" evidence="1">
    <location>
        <begin position="18"/>
        <end position="103"/>
    </location>
</feature>
<protein>
    <recommendedName>
        <fullName evidence="4">Polyprotein</fullName>
    </recommendedName>
</protein>
<evidence type="ECO:0000313" key="3">
    <source>
        <dbReference type="Proteomes" id="UP000814176"/>
    </source>
</evidence>
<evidence type="ECO:0008006" key="4">
    <source>
        <dbReference type="Google" id="ProtNLM"/>
    </source>
</evidence>